<organism evidence="2 3">
    <name type="scientific">Escherichia coli</name>
    <dbReference type="NCBI Taxonomy" id="562"/>
    <lineage>
        <taxon>Bacteria</taxon>
        <taxon>Pseudomonadati</taxon>
        <taxon>Pseudomonadota</taxon>
        <taxon>Gammaproteobacteria</taxon>
        <taxon>Enterobacterales</taxon>
        <taxon>Enterobacteriaceae</taxon>
        <taxon>Escherichia</taxon>
    </lineage>
</organism>
<dbReference type="Proteomes" id="UP000254052">
    <property type="component" value="Unassembled WGS sequence"/>
</dbReference>
<dbReference type="SUPFAM" id="SSF81442">
    <property type="entry name" value="Cytochrome c oxidase subunit I-like"/>
    <property type="match status" value="1"/>
</dbReference>
<evidence type="ECO:0000256" key="1">
    <source>
        <dbReference type="SAM" id="Phobius"/>
    </source>
</evidence>
<name>A0A377B045_ECOLX</name>
<dbReference type="EMBL" id="UGED01000007">
    <property type="protein sequence ID" value="STL41727.1"/>
    <property type="molecule type" value="Genomic_DNA"/>
</dbReference>
<dbReference type="Gene3D" id="1.20.210.10">
    <property type="entry name" value="Cytochrome c oxidase-like, subunit I domain"/>
    <property type="match status" value="1"/>
</dbReference>
<feature type="transmembrane region" description="Helical" evidence="1">
    <location>
        <begin position="21"/>
        <end position="40"/>
    </location>
</feature>
<keyword evidence="1" id="KW-0812">Transmembrane</keyword>
<sequence length="43" mass="5224">MTYWWPKAFGSKLNETWGKRAFWFWIIGFFVAFMPLYALASWA</sequence>
<dbReference type="AlphaFoldDB" id="A0A377B045"/>
<evidence type="ECO:0000313" key="3">
    <source>
        <dbReference type="Proteomes" id="UP000254052"/>
    </source>
</evidence>
<dbReference type="GO" id="GO:0016491">
    <property type="term" value="F:oxidoreductase activity"/>
    <property type="evidence" value="ECO:0007669"/>
    <property type="project" value="UniProtKB-KW"/>
</dbReference>
<accession>A0A377B045</accession>
<keyword evidence="2" id="KW-0560">Oxidoreductase</keyword>
<protein>
    <submittedName>
        <fullName evidence="2">Cytochrome o ubiquinol oxidase subunit I</fullName>
        <ecNumber evidence="2">1.10.3.-</ecNumber>
    </submittedName>
</protein>
<evidence type="ECO:0000313" key="2">
    <source>
        <dbReference type="EMBL" id="STL41727.1"/>
    </source>
</evidence>
<dbReference type="EC" id="1.10.3.-" evidence="2"/>
<reference evidence="2 3" key="1">
    <citation type="submission" date="2018-06" db="EMBL/GenBank/DDBJ databases">
        <authorList>
            <consortium name="Pathogen Informatics"/>
            <person name="Doyle S."/>
        </authorList>
    </citation>
    <scope>NUCLEOTIDE SEQUENCE [LARGE SCALE GENOMIC DNA]</scope>
    <source>
        <strain evidence="2 3">NCTC9962</strain>
    </source>
</reference>
<dbReference type="InterPro" id="IPR036927">
    <property type="entry name" value="Cyt_c_oxase-like_su1_sf"/>
</dbReference>
<keyword evidence="1" id="KW-0472">Membrane</keyword>
<proteinExistence type="predicted"/>
<keyword evidence="1" id="KW-1133">Transmembrane helix</keyword>
<gene>
    <name evidence="2" type="primary">cyoB_2</name>
    <name evidence="2" type="ORF">NCTC9962_02634</name>
</gene>